<dbReference type="PANTHER" id="PTHR21666">
    <property type="entry name" value="PEPTIDASE-RELATED"/>
    <property type="match status" value="1"/>
</dbReference>
<evidence type="ECO:0000313" key="5">
    <source>
        <dbReference type="EMBL" id="KAA9133705.1"/>
    </source>
</evidence>
<dbReference type="InterPro" id="IPR016047">
    <property type="entry name" value="M23ase_b-sheet_dom"/>
</dbReference>
<keyword evidence="6" id="KW-1185">Reference proteome</keyword>
<dbReference type="AlphaFoldDB" id="A0A5N0TF61"/>
<dbReference type="Gene3D" id="2.70.70.10">
    <property type="entry name" value="Glucose Permease (Domain IIA)"/>
    <property type="match status" value="1"/>
</dbReference>
<dbReference type="CDD" id="cd12797">
    <property type="entry name" value="M23_peptidase"/>
    <property type="match status" value="1"/>
</dbReference>
<reference evidence="6" key="1">
    <citation type="submission" date="2019-09" db="EMBL/GenBank/DDBJ databases">
        <title>Mumia zhuanghuii sp. nov. isolated from the intestinal contents of plateau pika (Ochotona curzoniae) in the Qinghai-Tibet plateau of China.</title>
        <authorList>
            <person name="Tian Z."/>
        </authorList>
    </citation>
    <scope>NUCLEOTIDE SEQUENCE [LARGE SCALE GENOMIC DNA]</scope>
    <source>
        <strain evidence="6">L-033</strain>
    </source>
</reference>
<keyword evidence="1" id="KW-0732">Signal</keyword>
<evidence type="ECO:0000256" key="2">
    <source>
        <dbReference type="SAM" id="MobiDB-lite"/>
    </source>
</evidence>
<accession>A0A5N0TF61</accession>
<comment type="caution">
    <text evidence="5">The sequence shown here is derived from an EMBL/GenBank/DDBJ whole genome shotgun (WGS) entry which is preliminary data.</text>
</comment>
<keyword evidence="3" id="KW-1133">Transmembrane helix</keyword>
<keyword evidence="3" id="KW-0812">Transmembrane</keyword>
<feature type="domain" description="M23ase beta-sheet core" evidence="4">
    <location>
        <begin position="334"/>
        <end position="435"/>
    </location>
</feature>
<evidence type="ECO:0000256" key="1">
    <source>
        <dbReference type="ARBA" id="ARBA00022729"/>
    </source>
</evidence>
<keyword evidence="3" id="KW-0472">Membrane</keyword>
<dbReference type="InterPro" id="IPR011055">
    <property type="entry name" value="Dup_hybrid_motif"/>
</dbReference>
<proteinExistence type="predicted"/>
<sequence>MNPAERRTRTSASLPATVWSARNDVKPAEETGAAEARSAAALPLDRPDTPAPATGMVPLTRKQVREQSLRRAAAAAVAAETAKSAAGAVPDATSIDVALSAIDDAPAELPAVDLVEVAVAGDAGDAAGPAELHVATADEVFTDAVLADEDVAHTVVDEFEAAAKLFSFTGETPIQVAAAAIEEELPVSEVTLTVADQPRKRRFAGSSFKRVTAASASVGAMGIVGLLAIGMTTPAEAVSGAGTRVATSNLALTSTSSPSVSKDEIQAYVAPADAQTLALDRSVYSTASTAQIAAAAGISHYSNFFSNNANAAIQWPFAVGVSISYGFGTRSGTMHDGLDFTPGAGAHVQAVADGTVRIATESGGGYGVMVIVDHIIDGELISSRYGHMQYGSLQVKTGETVKVGQMLGLVGDTGHSFGAHLHFELLQNGTTPIDPLPWLRTHAGG</sequence>
<name>A0A5N0TF61_9MICO</name>
<evidence type="ECO:0000259" key="4">
    <source>
        <dbReference type="Pfam" id="PF01551"/>
    </source>
</evidence>
<protein>
    <submittedName>
        <fullName evidence="5">M23 family metallopeptidase</fullName>
    </submittedName>
</protein>
<dbReference type="EMBL" id="VYUY01000009">
    <property type="protein sequence ID" value="KAA9133705.1"/>
    <property type="molecule type" value="Genomic_DNA"/>
</dbReference>
<dbReference type="Proteomes" id="UP000326838">
    <property type="component" value="Unassembled WGS sequence"/>
</dbReference>
<evidence type="ECO:0000256" key="3">
    <source>
        <dbReference type="SAM" id="Phobius"/>
    </source>
</evidence>
<dbReference type="Pfam" id="PF01551">
    <property type="entry name" value="Peptidase_M23"/>
    <property type="match status" value="1"/>
</dbReference>
<feature type="transmembrane region" description="Helical" evidence="3">
    <location>
        <begin position="211"/>
        <end position="231"/>
    </location>
</feature>
<dbReference type="PANTHER" id="PTHR21666:SF289">
    <property type="entry name" value="L-ALA--D-GLU ENDOPEPTIDASE"/>
    <property type="match status" value="1"/>
</dbReference>
<dbReference type="InterPro" id="IPR050570">
    <property type="entry name" value="Cell_wall_metabolism_enzyme"/>
</dbReference>
<feature type="region of interest" description="Disordered" evidence="2">
    <location>
        <begin position="1"/>
        <end position="55"/>
    </location>
</feature>
<dbReference type="GO" id="GO:0004222">
    <property type="term" value="F:metalloendopeptidase activity"/>
    <property type="evidence" value="ECO:0007669"/>
    <property type="project" value="TreeGrafter"/>
</dbReference>
<dbReference type="RefSeq" id="WP_150893013.1">
    <property type="nucleotide sequence ID" value="NZ_VYUY01000009.1"/>
</dbReference>
<organism evidence="5 6">
    <name type="scientific">Microbacterium caowuchunii</name>
    <dbReference type="NCBI Taxonomy" id="2614638"/>
    <lineage>
        <taxon>Bacteria</taxon>
        <taxon>Bacillati</taxon>
        <taxon>Actinomycetota</taxon>
        <taxon>Actinomycetes</taxon>
        <taxon>Micrococcales</taxon>
        <taxon>Microbacteriaceae</taxon>
        <taxon>Microbacterium</taxon>
    </lineage>
</organism>
<dbReference type="SUPFAM" id="SSF51261">
    <property type="entry name" value="Duplicated hybrid motif"/>
    <property type="match status" value="1"/>
</dbReference>
<feature type="compositionally biased region" description="Low complexity" evidence="2">
    <location>
        <begin position="30"/>
        <end position="41"/>
    </location>
</feature>
<gene>
    <name evidence="5" type="ORF">F6B40_08085</name>
</gene>
<evidence type="ECO:0000313" key="6">
    <source>
        <dbReference type="Proteomes" id="UP000326838"/>
    </source>
</evidence>